<proteinExistence type="inferred from homology"/>
<evidence type="ECO:0000256" key="5">
    <source>
        <dbReference type="ARBA" id="ARBA00022840"/>
    </source>
</evidence>
<gene>
    <name evidence="8" type="ORF">GAYE_SCF08G3019</name>
</gene>
<keyword evidence="5" id="KW-0067">ATP-binding</keyword>
<dbReference type="GO" id="GO:0005524">
    <property type="term" value="F:ATP binding"/>
    <property type="evidence" value="ECO:0007669"/>
    <property type="project" value="UniProtKB-KW"/>
</dbReference>
<reference evidence="8 9" key="1">
    <citation type="submission" date="2022-07" db="EMBL/GenBank/DDBJ databases">
        <title>Genome-wide signatures of adaptation to extreme environments.</title>
        <authorList>
            <person name="Cho C.H."/>
            <person name="Yoon H.S."/>
        </authorList>
    </citation>
    <scope>NUCLEOTIDE SEQUENCE [LARGE SCALE GENOMIC DNA]</scope>
    <source>
        <strain evidence="8 9">108.79 E11</strain>
    </source>
</reference>
<dbReference type="EMBL" id="JANCYU010000028">
    <property type="protein sequence ID" value="KAK4525114.1"/>
    <property type="molecule type" value="Genomic_DNA"/>
</dbReference>
<dbReference type="PROSITE" id="PS50290">
    <property type="entry name" value="PI3_4_KINASE_3"/>
    <property type="match status" value="1"/>
</dbReference>
<feature type="compositionally biased region" description="Polar residues" evidence="6">
    <location>
        <begin position="1"/>
        <end position="14"/>
    </location>
</feature>
<evidence type="ECO:0000256" key="2">
    <source>
        <dbReference type="ARBA" id="ARBA00022679"/>
    </source>
</evidence>
<evidence type="ECO:0000256" key="4">
    <source>
        <dbReference type="ARBA" id="ARBA00022777"/>
    </source>
</evidence>
<protein>
    <recommendedName>
        <fullName evidence="7">PI3K/PI4K catalytic domain-containing protein</fullName>
    </recommendedName>
</protein>
<dbReference type="InterPro" id="IPR044571">
    <property type="entry name" value="P4KG1-8"/>
</dbReference>
<evidence type="ECO:0000256" key="1">
    <source>
        <dbReference type="ARBA" id="ARBA00008941"/>
    </source>
</evidence>
<evidence type="ECO:0000313" key="8">
    <source>
        <dbReference type="EMBL" id="KAK4525114.1"/>
    </source>
</evidence>
<dbReference type="PANTHER" id="PTHR45800:SF11">
    <property type="entry name" value="PHOSPHATIDYLINOSITOL 3-KINASE-RELATED PROTEIN KINASE"/>
    <property type="match status" value="1"/>
</dbReference>
<dbReference type="InterPro" id="IPR000403">
    <property type="entry name" value="PI3/4_kinase_cat_dom"/>
</dbReference>
<evidence type="ECO:0000259" key="7">
    <source>
        <dbReference type="PROSITE" id="PS50290"/>
    </source>
</evidence>
<feature type="compositionally biased region" description="Basic and acidic residues" evidence="6">
    <location>
        <begin position="59"/>
        <end position="68"/>
    </location>
</feature>
<evidence type="ECO:0000313" key="9">
    <source>
        <dbReference type="Proteomes" id="UP001300502"/>
    </source>
</evidence>
<name>A0AAV9ICH5_9RHOD</name>
<sequence>MAPSLRGQNSTQDPCSEGEEASSGLSGFSYSQGIPDFFQQDYESSQKVLELEQTNELGKADLGKEARRNGVASEPAKPSSVPASFQLLSRSALRWLNSEAEHNHNRSVAHTGNSCHGGHFAKTFQPWDFSDVVCSVNSTAKAFDNGTMKSERPSRTGVSGTYFLKQNTSSQNVLGVFKPSDEEPCIENGKTTNNSASSRQGSWLSAVHSCQYSGQGALKEVAAYLLDHGVFCSVPQTVLASCDIQLGDGDEKDSDHGQDSLETKTGAFQVYVPNVGDAEDYGPGVFSVNAVQRIAFFDLRVLNCDRHGGNLLVTKGSNGNSFNLVPIDHGFILPDKFQSYPWPVWMDWPQVKEPVCEDVKRYAETLDGEMDARLILDETDGRLSKNSLRILRIMTALLQRAMEKNLTLYEVGSLVYVRDPDTEESEFSSIMREAVEATEARNSHILYDEDHSPPSFAPTQFHSGYSDCGDPIFSLDCDSLSEAASGSIGSDLVFPASAPGSPTTGRHFSRWDLTEDDYLIRYAMKLFEEKLDEMVMRRQNKSSTTGGSRMFRSRSTPDIYRWRPVSVTHSADHKDGLKDSLITNQIFRISETYRNKDDMLKVEVTPHTGLPGGKQGPRASPCSAMENVMNNNNDWTCSAGNASFERQSV</sequence>
<feature type="region of interest" description="Disordered" evidence="6">
    <location>
        <begin position="1"/>
        <end position="28"/>
    </location>
</feature>
<dbReference type="AlphaFoldDB" id="A0AAV9ICH5"/>
<evidence type="ECO:0000256" key="6">
    <source>
        <dbReference type="SAM" id="MobiDB-lite"/>
    </source>
</evidence>
<dbReference type="Proteomes" id="UP001300502">
    <property type="component" value="Unassembled WGS sequence"/>
</dbReference>
<feature type="domain" description="PI3K/PI4K catalytic" evidence="7">
    <location>
        <begin position="148"/>
        <end position="446"/>
    </location>
</feature>
<comment type="similarity">
    <text evidence="1">Belongs to the PI3/PI4-kinase family. Type II PI4K subfamily.</text>
</comment>
<keyword evidence="4" id="KW-0418">Kinase</keyword>
<keyword evidence="3" id="KW-0547">Nucleotide-binding</keyword>
<keyword evidence="9" id="KW-1185">Reference proteome</keyword>
<dbReference type="PANTHER" id="PTHR45800">
    <property type="entry name" value="PHOSPHATIDYLINOSITOL 4-KINASE GAMMA"/>
    <property type="match status" value="1"/>
</dbReference>
<organism evidence="8 9">
    <name type="scientific">Galdieria yellowstonensis</name>
    <dbReference type="NCBI Taxonomy" id="3028027"/>
    <lineage>
        <taxon>Eukaryota</taxon>
        <taxon>Rhodophyta</taxon>
        <taxon>Bangiophyceae</taxon>
        <taxon>Galdieriales</taxon>
        <taxon>Galdieriaceae</taxon>
        <taxon>Galdieria</taxon>
    </lineage>
</organism>
<dbReference type="Pfam" id="PF00454">
    <property type="entry name" value="PI3_PI4_kinase"/>
    <property type="match status" value="1"/>
</dbReference>
<evidence type="ECO:0000256" key="3">
    <source>
        <dbReference type="ARBA" id="ARBA00022741"/>
    </source>
</evidence>
<keyword evidence="2" id="KW-0808">Transferase</keyword>
<feature type="region of interest" description="Disordered" evidence="6">
    <location>
        <begin position="59"/>
        <end position="82"/>
    </location>
</feature>
<dbReference type="GO" id="GO:0016301">
    <property type="term" value="F:kinase activity"/>
    <property type="evidence" value="ECO:0007669"/>
    <property type="project" value="UniProtKB-KW"/>
</dbReference>
<accession>A0AAV9ICH5</accession>
<comment type="caution">
    <text evidence="8">The sequence shown here is derived from an EMBL/GenBank/DDBJ whole genome shotgun (WGS) entry which is preliminary data.</text>
</comment>